<evidence type="ECO:0000256" key="1">
    <source>
        <dbReference type="ARBA" id="ARBA00023239"/>
    </source>
</evidence>
<dbReference type="SFLD" id="SFLDG00179">
    <property type="entry name" value="mandelate_racemase"/>
    <property type="match status" value="1"/>
</dbReference>
<dbReference type="Proteomes" id="UP000585272">
    <property type="component" value="Unassembled WGS sequence"/>
</dbReference>
<dbReference type="Pfam" id="PF13378">
    <property type="entry name" value="MR_MLE_C"/>
    <property type="match status" value="1"/>
</dbReference>
<dbReference type="Gene3D" id="3.20.20.120">
    <property type="entry name" value="Enolase-like C-terminal domain"/>
    <property type="match status" value="1"/>
</dbReference>
<dbReference type="EC" id="4.2.1.6" evidence="3"/>
<dbReference type="PANTHER" id="PTHR48080:SF2">
    <property type="entry name" value="D-GALACTONATE DEHYDRATASE"/>
    <property type="match status" value="1"/>
</dbReference>
<feature type="domain" description="Mandelate racemase/muconate lactonizing enzyme C-terminal" evidence="2">
    <location>
        <begin position="159"/>
        <end position="264"/>
    </location>
</feature>
<dbReference type="InterPro" id="IPR036849">
    <property type="entry name" value="Enolase-like_C_sf"/>
</dbReference>
<reference evidence="3 4" key="1">
    <citation type="submission" date="2020-08" db="EMBL/GenBank/DDBJ databases">
        <title>Genomic Encyclopedia of Archaeal and Bacterial Type Strains, Phase II (KMG-II): from individual species to whole genera.</title>
        <authorList>
            <person name="Goeker M."/>
        </authorList>
    </citation>
    <scope>NUCLEOTIDE SEQUENCE [LARGE SCALE GENOMIC DNA]</scope>
    <source>
        <strain evidence="3 4">DSM 23288</strain>
    </source>
</reference>
<evidence type="ECO:0000313" key="3">
    <source>
        <dbReference type="EMBL" id="MBB4662820.1"/>
    </source>
</evidence>
<dbReference type="EMBL" id="JACHNU010000002">
    <property type="protein sequence ID" value="MBB4662820.1"/>
    <property type="molecule type" value="Genomic_DNA"/>
</dbReference>
<dbReference type="PROSITE" id="PS00908">
    <property type="entry name" value="MR_MLE_1"/>
    <property type="match status" value="1"/>
</dbReference>
<organism evidence="3 4">
    <name type="scientific">Conexibacter arvalis</name>
    <dbReference type="NCBI Taxonomy" id="912552"/>
    <lineage>
        <taxon>Bacteria</taxon>
        <taxon>Bacillati</taxon>
        <taxon>Actinomycetota</taxon>
        <taxon>Thermoleophilia</taxon>
        <taxon>Solirubrobacterales</taxon>
        <taxon>Conexibacteraceae</taxon>
        <taxon>Conexibacter</taxon>
    </lineage>
</organism>
<name>A0A840IFU7_9ACTN</name>
<dbReference type="InterPro" id="IPR029017">
    <property type="entry name" value="Enolase-like_N"/>
</dbReference>
<keyword evidence="1 3" id="KW-0456">Lyase</keyword>
<dbReference type="Gene3D" id="3.30.390.10">
    <property type="entry name" value="Enolase-like, N-terminal domain"/>
    <property type="match status" value="1"/>
</dbReference>
<dbReference type="SMART" id="SM00922">
    <property type="entry name" value="MR_MLE"/>
    <property type="match status" value="1"/>
</dbReference>
<dbReference type="SFLD" id="SFLDS00001">
    <property type="entry name" value="Enolase"/>
    <property type="match status" value="1"/>
</dbReference>
<dbReference type="NCBIfam" id="NF010624">
    <property type="entry name" value="PRK14017.1"/>
    <property type="match status" value="1"/>
</dbReference>
<evidence type="ECO:0000313" key="4">
    <source>
        <dbReference type="Proteomes" id="UP000585272"/>
    </source>
</evidence>
<evidence type="ECO:0000259" key="2">
    <source>
        <dbReference type="SMART" id="SM00922"/>
    </source>
</evidence>
<gene>
    <name evidence="3" type="ORF">BDZ31_002406</name>
</gene>
<proteinExistence type="predicted"/>
<keyword evidence="4" id="KW-1185">Reference proteome</keyword>
<dbReference type="GO" id="GO:0009063">
    <property type="term" value="P:amino acid catabolic process"/>
    <property type="evidence" value="ECO:0007669"/>
    <property type="project" value="InterPro"/>
</dbReference>
<dbReference type="InterPro" id="IPR018110">
    <property type="entry name" value="Mandel_Rmase/mucon_lact_enz_CS"/>
</dbReference>
<accession>A0A840IFU7</accession>
<dbReference type="PANTHER" id="PTHR48080">
    <property type="entry name" value="D-GALACTONATE DEHYDRATASE-RELATED"/>
    <property type="match status" value="1"/>
</dbReference>
<comment type="caution">
    <text evidence="3">The sequence shown here is derived from an EMBL/GenBank/DDBJ whole genome shotgun (WGS) entry which is preliminary data.</text>
</comment>
<dbReference type="InterPro" id="IPR034593">
    <property type="entry name" value="DgoD-like"/>
</dbReference>
<dbReference type="InterPro" id="IPR013341">
    <property type="entry name" value="Mandelate_racemase_N_dom"/>
</dbReference>
<dbReference type="InterPro" id="IPR029065">
    <property type="entry name" value="Enolase_C-like"/>
</dbReference>
<dbReference type="PROSITE" id="PS00909">
    <property type="entry name" value="MR_MLE_2"/>
    <property type="match status" value="1"/>
</dbReference>
<dbReference type="Pfam" id="PF02746">
    <property type="entry name" value="MR_MLE_N"/>
    <property type="match status" value="1"/>
</dbReference>
<protein>
    <submittedName>
        <fullName evidence="3">Galactonate dehydratase</fullName>
        <ecNumber evidence="3">4.2.1.6</ecNumber>
    </submittedName>
</protein>
<dbReference type="SUPFAM" id="SSF54826">
    <property type="entry name" value="Enolase N-terminal domain-like"/>
    <property type="match status" value="1"/>
</dbReference>
<sequence length="408" mass="43617">MEVSVHDSPAELLDGELATTNVRIVDVDAVVVGAELRNWVFVKITTSEPGLVGWGEATLEWKTQAVVGALRDLAPLLRGRDPTRIEHLWQSQYRHPFFKGGAVTMSAISGIDQALWDIKGKLLGVPVWQLLGGAVRDRVRMYDHLGAGDASVVYGAATGEGFAAAARRSVADGFDAVKILAVPVGGPLPTTTQLDDARAVMGAVRDAVGDAVEIMVDFHGRTTPRGALMYADALADLRPWFIEEPCQPEDVSGMVEVARRSPAPVATGERLIVRAEFRDLLAARAAAVIQPDVCHVGGISGLTKIASLAETWQVPIAPHNPLGPVATWANLHLDFATPNFLVQEIMRADVPWRADVVSAVPEIADGHVALPTAPGLGVEVVEEAAREHPYRHEPQLGTVLADGSVADW</sequence>
<dbReference type="AlphaFoldDB" id="A0A840IFU7"/>
<dbReference type="SUPFAM" id="SSF51604">
    <property type="entry name" value="Enolase C-terminal domain-like"/>
    <property type="match status" value="1"/>
</dbReference>
<dbReference type="InterPro" id="IPR013342">
    <property type="entry name" value="Mandelate_racemase_C"/>
</dbReference>
<dbReference type="GO" id="GO:0008869">
    <property type="term" value="F:galactonate dehydratase activity"/>
    <property type="evidence" value="ECO:0007669"/>
    <property type="project" value="UniProtKB-EC"/>
</dbReference>